<reference evidence="1" key="2">
    <citation type="submission" date="2020-09" db="EMBL/GenBank/DDBJ databases">
        <authorList>
            <person name="Sun Q."/>
            <person name="Zhou Y."/>
        </authorList>
    </citation>
    <scope>NUCLEOTIDE SEQUENCE</scope>
    <source>
        <strain evidence="1">CGMCC 4.7299</strain>
    </source>
</reference>
<gene>
    <name evidence="1" type="ORF">GCM10012284_58160</name>
</gene>
<evidence type="ECO:0000313" key="2">
    <source>
        <dbReference type="Proteomes" id="UP000656042"/>
    </source>
</evidence>
<sequence length="105" mass="10846">MSLRRGTPSSRRYGCIPPPTTSTGQIIGVAQGSAACLLADGDLTHGAYQVTEVITALAPAHRTGLVLARARQVLDTVGSHHTSAALRDADDLLTRCATPTGEPPS</sequence>
<comment type="caution">
    <text evidence="1">The sequence shown here is derived from an EMBL/GenBank/DDBJ whole genome shotgun (WGS) entry which is preliminary data.</text>
</comment>
<name>A0A8J3FRB9_9ACTN</name>
<dbReference type="RefSeq" id="WP_189082529.1">
    <property type="nucleotide sequence ID" value="NZ_BMMX01000050.1"/>
</dbReference>
<dbReference type="Proteomes" id="UP000656042">
    <property type="component" value="Unassembled WGS sequence"/>
</dbReference>
<keyword evidence="2" id="KW-1185">Reference proteome</keyword>
<evidence type="ECO:0000313" key="1">
    <source>
        <dbReference type="EMBL" id="GGL15903.1"/>
    </source>
</evidence>
<dbReference type="AlphaFoldDB" id="A0A8J3FRB9"/>
<dbReference type="EMBL" id="BMMX01000050">
    <property type="protein sequence ID" value="GGL15903.1"/>
    <property type="molecule type" value="Genomic_DNA"/>
</dbReference>
<reference evidence="1" key="1">
    <citation type="journal article" date="2014" name="Int. J. Syst. Evol. Microbiol.">
        <title>Complete genome sequence of Corynebacterium casei LMG S-19264T (=DSM 44701T), isolated from a smear-ripened cheese.</title>
        <authorList>
            <consortium name="US DOE Joint Genome Institute (JGI-PGF)"/>
            <person name="Walter F."/>
            <person name="Albersmeier A."/>
            <person name="Kalinowski J."/>
            <person name="Ruckert C."/>
        </authorList>
    </citation>
    <scope>NUCLEOTIDE SEQUENCE</scope>
    <source>
        <strain evidence="1">CGMCC 4.7299</strain>
    </source>
</reference>
<proteinExistence type="predicted"/>
<protein>
    <submittedName>
        <fullName evidence="1">Uncharacterized protein</fullName>
    </submittedName>
</protein>
<accession>A0A8J3FRB9</accession>
<organism evidence="1 2">
    <name type="scientific">Mangrovihabitans endophyticus</name>
    <dbReference type="NCBI Taxonomy" id="1751298"/>
    <lineage>
        <taxon>Bacteria</taxon>
        <taxon>Bacillati</taxon>
        <taxon>Actinomycetota</taxon>
        <taxon>Actinomycetes</taxon>
        <taxon>Micromonosporales</taxon>
        <taxon>Micromonosporaceae</taxon>
        <taxon>Mangrovihabitans</taxon>
    </lineage>
</organism>